<comment type="caution">
    <text evidence="1">The sequence shown here is derived from an EMBL/GenBank/DDBJ whole genome shotgun (WGS) entry which is preliminary data.</text>
</comment>
<dbReference type="Proteomes" id="UP000604046">
    <property type="component" value="Unassembled WGS sequence"/>
</dbReference>
<dbReference type="AlphaFoldDB" id="A0A812RZQ1"/>
<proteinExistence type="predicted"/>
<name>A0A812RZQ1_9DINO</name>
<accession>A0A812RZQ1</accession>
<gene>
    <name evidence="1" type="primary">SEC14</name>
    <name evidence="1" type="ORF">SNAT2548_LOCUS25433</name>
</gene>
<organism evidence="1 2">
    <name type="scientific">Symbiodinium natans</name>
    <dbReference type="NCBI Taxonomy" id="878477"/>
    <lineage>
        <taxon>Eukaryota</taxon>
        <taxon>Sar</taxon>
        <taxon>Alveolata</taxon>
        <taxon>Dinophyceae</taxon>
        <taxon>Suessiales</taxon>
        <taxon>Symbiodiniaceae</taxon>
        <taxon>Symbiodinium</taxon>
    </lineage>
</organism>
<dbReference type="SUPFAM" id="SSF88723">
    <property type="entry name" value="PIN domain-like"/>
    <property type="match status" value="1"/>
</dbReference>
<dbReference type="EMBL" id="CAJNDS010002393">
    <property type="protein sequence ID" value="CAE7458910.1"/>
    <property type="molecule type" value="Genomic_DNA"/>
</dbReference>
<evidence type="ECO:0000313" key="1">
    <source>
        <dbReference type="EMBL" id="CAE7458910.1"/>
    </source>
</evidence>
<evidence type="ECO:0000313" key="2">
    <source>
        <dbReference type="Proteomes" id="UP000604046"/>
    </source>
</evidence>
<keyword evidence="2" id="KW-1185">Reference proteome</keyword>
<sequence length="889" mass="99014">MSALDHGTTTLVIRSNAKINYEGILFMLSKFCGGTRAFDFVYLPWPKLAVINFVTQEQCAAAHRILRQMVSSESSGLRYVKPAIFQGLGPNLALFCAKSGYDAIQDPGAPRIFIAGTPVPLMLAVNLYVTAELLQRSKHDGKQFRAIVVPSLGKKGVEARPLKGVWVQLLDKGLQPVIAARPQPHEAEGASIPVVDGMNFLMCMVSRLASPGLPRFRELSEMVRYTLTELLRACPGAMLHFIFDGLKDEDGYDAKTPESLRRKVDKLGEAAEAVAAYSEFGFSLRGGTSSTTPLLSLFFEVVRSLEGSHRIFRAQSRSTDADVAVALYATRQNAVMLLSDDSDFLISFAGEGCVLLGRSFLFQEDGLHAKTLSVQDRLQRLRVESMGDVRLLACKLGTDLTPSVEAEHVDLKGAAWQEAVKSLLDEKAADLFLRQYDLEAYDHQPCEHGTDAWSYRGRLACGLTSVFPPGPMDPLTMDFLYEVRLRPNDEPGRGDDPLASQRLFRAYCHGHLSSQIISLLQSQRAFTSCEPADFVGFLDGREQDLRPVHEFSRAWIARVAALLMGDPDMADSWEDDERDLRFQHIDFHRVSLMALKRSWDARRPVAQLEAQARRAQKDRELVQCSRDAAKAKLCQELHVEDLEERVVLEAARLPQWFWHDACDPDVWCARKFFYLVTGRDLMDLPEKHRDLVRSALMHKCHGETNLIRLFTVTLTAVSGELVANEHIQDMLEDLSASRSQGLRLGESLRGSNNPGDLRSLLILGGLAWRMLSCLQDAYCLLGHEGSLFQRHLRFDGGPVVLTEGGLVKKAAHGYMIRLYGMDDEQIITADQVDVVRSLLNQADATSTVSRDGGGFKVTHMSGKAAFKFHGRCVFLQGLQPFKLKVKALD</sequence>
<dbReference type="InterPro" id="IPR029060">
    <property type="entry name" value="PIN-like_dom_sf"/>
</dbReference>
<dbReference type="OrthoDB" id="447033at2759"/>
<reference evidence="1" key="1">
    <citation type="submission" date="2021-02" db="EMBL/GenBank/DDBJ databases">
        <authorList>
            <person name="Dougan E. K."/>
            <person name="Rhodes N."/>
            <person name="Thang M."/>
            <person name="Chan C."/>
        </authorList>
    </citation>
    <scope>NUCLEOTIDE SEQUENCE</scope>
</reference>
<protein>
    <submittedName>
        <fullName evidence="1">SEC14 protein</fullName>
    </submittedName>
</protein>